<evidence type="ECO:0000256" key="5">
    <source>
        <dbReference type="ARBA" id="ARBA00020265"/>
    </source>
</evidence>
<organism evidence="10 11">
    <name type="scientific">Venturia effusa</name>
    <dbReference type="NCBI Taxonomy" id="50376"/>
    <lineage>
        <taxon>Eukaryota</taxon>
        <taxon>Fungi</taxon>
        <taxon>Dikarya</taxon>
        <taxon>Ascomycota</taxon>
        <taxon>Pezizomycotina</taxon>
        <taxon>Dothideomycetes</taxon>
        <taxon>Pleosporomycetidae</taxon>
        <taxon>Venturiales</taxon>
        <taxon>Venturiaceae</taxon>
        <taxon>Venturia</taxon>
    </lineage>
</organism>
<sequence length="298" mass="31494">MSFRKRNIVLSQSGASNIPSPSKAASLPGIRSSQISGTQITSTGTASLDKLLAVGGIALGSSLLVEEEGTTDFSSSLLRCFAAEGVLQGHAVFVVAPEGSVILPGEVEEKESRGKSKEAEDKMKIAWRVFSFHPDLIKTHPATHFKTTSPNKIDNSFPTLTPSLSAKLVAISSSPQLPPRSPYPPPNHTSAYDNDLMAFGALSTGASVDSLEPTASSSGGSMRDEEKMQGLLKLLKAPVLSERSVGVGGLGVGNGEDMAFAVGRKRFIIRPFHLPPVEGEGETSSTTEEKQKVKDLEF</sequence>
<gene>
    <name evidence="10" type="ORF">FKW77_004326</name>
</gene>
<dbReference type="OrthoDB" id="289162at2759"/>
<evidence type="ECO:0000256" key="3">
    <source>
        <dbReference type="ARBA" id="ARBA00005043"/>
    </source>
</evidence>
<dbReference type="GO" id="GO:0033588">
    <property type="term" value="C:elongator holoenzyme complex"/>
    <property type="evidence" value="ECO:0007669"/>
    <property type="project" value="InterPro"/>
</dbReference>
<protein>
    <recommendedName>
        <fullName evidence="5">Elongator complex protein 4</fullName>
    </recommendedName>
</protein>
<evidence type="ECO:0000256" key="7">
    <source>
        <dbReference type="ARBA" id="ARBA00022694"/>
    </source>
</evidence>
<keyword evidence="7" id="KW-0819">tRNA processing</keyword>
<dbReference type="GO" id="GO:0002098">
    <property type="term" value="P:tRNA wobble uridine modification"/>
    <property type="evidence" value="ECO:0007669"/>
    <property type="project" value="InterPro"/>
</dbReference>
<evidence type="ECO:0000256" key="1">
    <source>
        <dbReference type="ARBA" id="ARBA00004123"/>
    </source>
</evidence>
<dbReference type="Gene3D" id="3.40.50.300">
    <property type="entry name" value="P-loop containing nucleotide triphosphate hydrolases"/>
    <property type="match status" value="2"/>
</dbReference>
<evidence type="ECO:0000256" key="9">
    <source>
        <dbReference type="SAM" id="MobiDB-lite"/>
    </source>
</evidence>
<dbReference type="InterPro" id="IPR008728">
    <property type="entry name" value="Elongator_complex_protein_4"/>
</dbReference>
<dbReference type="UniPathway" id="UPA00988"/>
<feature type="compositionally biased region" description="Basic and acidic residues" evidence="9">
    <location>
        <begin position="287"/>
        <end position="298"/>
    </location>
</feature>
<evidence type="ECO:0000256" key="4">
    <source>
        <dbReference type="ARBA" id="ARBA00007573"/>
    </source>
</evidence>
<proteinExistence type="inferred from homology"/>
<dbReference type="InterPro" id="IPR027417">
    <property type="entry name" value="P-loop_NTPase"/>
</dbReference>
<feature type="region of interest" description="Disordered" evidence="9">
    <location>
        <begin position="275"/>
        <end position="298"/>
    </location>
</feature>
<comment type="pathway">
    <text evidence="3">tRNA modification; 5-methoxycarbonylmethyl-2-thiouridine-tRNA biosynthesis.</text>
</comment>
<keyword evidence="8" id="KW-0539">Nucleus</keyword>
<evidence type="ECO:0000256" key="2">
    <source>
        <dbReference type="ARBA" id="ARBA00004496"/>
    </source>
</evidence>
<evidence type="ECO:0000256" key="8">
    <source>
        <dbReference type="ARBA" id="ARBA00023242"/>
    </source>
</evidence>
<evidence type="ECO:0000313" key="11">
    <source>
        <dbReference type="Proteomes" id="UP000316270"/>
    </source>
</evidence>
<dbReference type="Pfam" id="PF05625">
    <property type="entry name" value="PAXNEB"/>
    <property type="match status" value="2"/>
</dbReference>
<name>A0A517LC88_9PEZI</name>
<comment type="subcellular location">
    <subcellularLocation>
        <location evidence="2">Cytoplasm</location>
    </subcellularLocation>
    <subcellularLocation>
        <location evidence="1">Nucleus</location>
    </subcellularLocation>
</comment>
<dbReference type="EMBL" id="CP042193">
    <property type="protein sequence ID" value="QDS73258.1"/>
    <property type="molecule type" value="Genomic_DNA"/>
</dbReference>
<accession>A0A517LC88</accession>
<evidence type="ECO:0000313" key="10">
    <source>
        <dbReference type="EMBL" id="QDS73258.1"/>
    </source>
</evidence>
<keyword evidence="11" id="KW-1185">Reference proteome</keyword>
<keyword evidence="6" id="KW-0963">Cytoplasm</keyword>
<dbReference type="GO" id="GO:0005737">
    <property type="term" value="C:cytoplasm"/>
    <property type="evidence" value="ECO:0007669"/>
    <property type="project" value="UniProtKB-SubCell"/>
</dbReference>
<dbReference type="STRING" id="50376.A0A517LC88"/>
<dbReference type="AlphaFoldDB" id="A0A517LC88"/>
<reference evidence="10 11" key="1">
    <citation type="submission" date="2019-07" db="EMBL/GenBank/DDBJ databases">
        <title>Finished genome of Venturia effusa.</title>
        <authorList>
            <person name="Young C.A."/>
            <person name="Cox M.P."/>
            <person name="Ganley A.R.D."/>
            <person name="David W.J."/>
        </authorList>
    </citation>
    <scope>NUCLEOTIDE SEQUENCE [LARGE SCALE GENOMIC DNA]</scope>
    <source>
        <strain evidence="11">albino</strain>
    </source>
</reference>
<dbReference type="GO" id="GO:0008023">
    <property type="term" value="C:transcription elongation factor complex"/>
    <property type="evidence" value="ECO:0007669"/>
    <property type="project" value="TreeGrafter"/>
</dbReference>
<comment type="similarity">
    <text evidence="4">Belongs to the ELP4 family.</text>
</comment>
<dbReference type="PANTHER" id="PTHR12896:SF1">
    <property type="entry name" value="ELONGATOR COMPLEX PROTEIN 4"/>
    <property type="match status" value="1"/>
</dbReference>
<dbReference type="Proteomes" id="UP000316270">
    <property type="component" value="Chromosome 9"/>
</dbReference>
<evidence type="ECO:0000256" key="6">
    <source>
        <dbReference type="ARBA" id="ARBA00022490"/>
    </source>
</evidence>
<dbReference type="PANTHER" id="PTHR12896">
    <property type="entry name" value="PAX6 NEIGHBOR PROTEIN PAXNEB"/>
    <property type="match status" value="1"/>
</dbReference>